<dbReference type="EMBL" id="MU805994">
    <property type="protein sequence ID" value="KAJ3842796.1"/>
    <property type="molecule type" value="Genomic_DNA"/>
</dbReference>
<feature type="compositionally biased region" description="Low complexity" evidence="1">
    <location>
        <begin position="162"/>
        <end position="190"/>
    </location>
</feature>
<sequence>MRRAYSAESIAQPKVNARSPTLQTRDAWSPHITSPDSSTVWDVNNHADITWDTSDAPAELTNGNGTIFLGHLDGTGDPNEHLDLEHPLASYVNLTLGKATIQVPDVPTGKYIVVVMGNSGNRSPEFTIQNSSGGAPTSSSTTSSGAPTDTSTPTPTDPPNTVPTSTTSDSAASTSTQSITSSTSTASFSVSTSTISIEEATSIENAGAAPVPTPTDTASTSTQSSSSTGPTPTATDAASTTTSTQSDVTSTSTSSDTASTSPAAVDAAQTVAAVPTNT</sequence>
<organism evidence="2 3">
    <name type="scientific">Lentinula raphanica</name>
    <dbReference type="NCBI Taxonomy" id="153919"/>
    <lineage>
        <taxon>Eukaryota</taxon>
        <taxon>Fungi</taxon>
        <taxon>Dikarya</taxon>
        <taxon>Basidiomycota</taxon>
        <taxon>Agaricomycotina</taxon>
        <taxon>Agaricomycetes</taxon>
        <taxon>Agaricomycetidae</taxon>
        <taxon>Agaricales</taxon>
        <taxon>Marasmiineae</taxon>
        <taxon>Omphalotaceae</taxon>
        <taxon>Lentinula</taxon>
    </lineage>
</organism>
<feature type="region of interest" description="Disordered" evidence="1">
    <location>
        <begin position="124"/>
        <end position="190"/>
    </location>
</feature>
<accession>A0AA38PHT6</accession>
<feature type="region of interest" description="Disordered" evidence="1">
    <location>
        <begin position="202"/>
        <end position="278"/>
    </location>
</feature>
<name>A0AA38PHT6_9AGAR</name>
<evidence type="ECO:0000256" key="1">
    <source>
        <dbReference type="SAM" id="MobiDB-lite"/>
    </source>
</evidence>
<feature type="compositionally biased region" description="Polar residues" evidence="1">
    <location>
        <begin position="18"/>
        <end position="33"/>
    </location>
</feature>
<protein>
    <submittedName>
        <fullName evidence="2">Uncharacterized protein</fullName>
    </submittedName>
</protein>
<feature type="region of interest" description="Disordered" evidence="1">
    <location>
        <begin position="1"/>
        <end position="33"/>
    </location>
</feature>
<dbReference type="AlphaFoldDB" id="A0AA38PHT6"/>
<dbReference type="Proteomes" id="UP001163846">
    <property type="component" value="Unassembled WGS sequence"/>
</dbReference>
<gene>
    <name evidence="2" type="ORF">F5878DRAFT_529106</name>
</gene>
<proteinExistence type="predicted"/>
<evidence type="ECO:0000313" key="2">
    <source>
        <dbReference type="EMBL" id="KAJ3842796.1"/>
    </source>
</evidence>
<comment type="caution">
    <text evidence="2">The sequence shown here is derived from an EMBL/GenBank/DDBJ whole genome shotgun (WGS) entry which is preliminary data.</text>
</comment>
<evidence type="ECO:0000313" key="3">
    <source>
        <dbReference type="Proteomes" id="UP001163846"/>
    </source>
</evidence>
<feature type="compositionally biased region" description="Low complexity" evidence="1">
    <location>
        <begin position="131"/>
        <end position="154"/>
    </location>
</feature>
<reference evidence="2" key="1">
    <citation type="submission" date="2022-08" db="EMBL/GenBank/DDBJ databases">
        <authorList>
            <consortium name="DOE Joint Genome Institute"/>
            <person name="Min B."/>
            <person name="Riley R."/>
            <person name="Sierra-Patev S."/>
            <person name="Naranjo-Ortiz M."/>
            <person name="Looney B."/>
            <person name="Konkel Z."/>
            <person name="Slot J.C."/>
            <person name="Sakamoto Y."/>
            <person name="Steenwyk J.L."/>
            <person name="Rokas A."/>
            <person name="Carro J."/>
            <person name="Camarero S."/>
            <person name="Ferreira P."/>
            <person name="Molpeceres G."/>
            <person name="Ruiz-Duenas F.J."/>
            <person name="Serrano A."/>
            <person name="Henrissat B."/>
            <person name="Drula E."/>
            <person name="Hughes K.W."/>
            <person name="Mata J.L."/>
            <person name="Ishikawa N.K."/>
            <person name="Vargas-Isla R."/>
            <person name="Ushijima S."/>
            <person name="Smith C.A."/>
            <person name="Ahrendt S."/>
            <person name="Andreopoulos W."/>
            <person name="He G."/>
            <person name="Labutti K."/>
            <person name="Lipzen A."/>
            <person name="Ng V."/>
            <person name="Sandor L."/>
            <person name="Barry K."/>
            <person name="Martinez A.T."/>
            <person name="Xiao Y."/>
            <person name="Gibbons J.G."/>
            <person name="Terashima K."/>
            <person name="Hibbett D.S."/>
            <person name="Grigoriev I.V."/>
        </authorList>
    </citation>
    <scope>NUCLEOTIDE SEQUENCE</scope>
    <source>
        <strain evidence="2">TFB9207</strain>
    </source>
</reference>
<keyword evidence="3" id="KW-1185">Reference proteome</keyword>